<dbReference type="Pfam" id="PF03004">
    <property type="entry name" value="Transposase_24"/>
    <property type="match status" value="1"/>
</dbReference>
<dbReference type="PANTHER" id="PTHR33144:SF48">
    <property type="entry name" value="PLANT TRANSPOSASE (PTTA_EN_SPM FAMILY)"/>
    <property type="match status" value="1"/>
</dbReference>
<feature type="region of interest" description="Disordered" evidence="1">
    <location>
        <begin position="281"/>
        <end position="335"/>
    </location>
</feature>
<protein>
    <submittedName>
        <fullName evidence="2">Uncharacterized protein</fullName>
    </submittedName>
</protein>
<name>A0AAV9EJZ3_ACOCL</name>
<dbReference type="PANTHER" id="PTHR33144">
    <property type="entry name" value="OS10G0409366 PROTEIN-RELATED"/>
    <property type="match status" value="1"/>
</dbReference>
<comment type="caution">
    <text evidence="2">The sequence shown here is derived from an EMBL/GenBank/DDBJ whole genome shotgun (WGS) entry which is preliminary data.</text>
</comment>
<gene>
    <name evidence="2" type="ORF">QJS10_CPA06g01167</name>
</gene>
<evidence type="ECO:0000313" key="3">
    <source>
        <dbReference type="Proteomes" id="UP001180020"/>
    </source>
</evidence>
<dbReference type="AlphaFoldDB" id="A0AAV9EJZ3"/>
<dbReference type="EMBL" id="JAUJYO010000006">
    <property type="protein sequence ID" value="KAK1314046.1"/>
    <property type="molecule type" value="Genomic_DNA"/>
</dbReference>
<sequence>MLVLHVYYVFFEIIESSSRQRKTRGPTRCLDMHGLPEGDRIAVTLNELGQPIDEEGSALSQFLEKLAVDVDDRVLPNQWHVLVQFWNSAEGKSRSIRNRENRSKQTTTHTAGTKSFARFRKEEAELNDQLTQHPEPELINTIRDEIYTKVVGEDIRGWICTYGLGPSPSDVRETIIDHVETEVIRKNNEELRGIKEQMQMMMQMFTQLQGQMNTITMKISGDELLERIVIPEVKGNAGVALAEQPDTSAPGLANEPTTVVPLSSPLVSEHEAAFVGFAGQTTEPVADERQSSPVASPTPMAVMNPPPSKIKGAAVPHSADEVVSSDRTRHSAHDS</sequence>
<accession>A0AAV9EJZ3</accession>
<reference evidence="2" key="1">
    <citation type="journal article" date="2023" name="Nat. Commun.">
        <title>Diploid and tetraploid genomes of Acorus and the evolution of monocots.</title>
        <authorList>
            <person name="Ma L."/>
            <person name="Liu K.W."/>
            <person name="Li Z."/>
            <person name="Hsiao Y.Y."/>
            <person name="Qi Y."/>
            <person name="Fu T."/>
            <person name="Tang G.D."/>
            <person name="Zhang D."/>
            <person name="Sun W.H."/>
            <person name="Liu D.K."/>
            <person name="Li Y."/>
            <person name="Chen G.Z."/>
            <person name="Liu X.D."/>
            <person name="Liao X.Y."/>
            <person name="Jiang Y.T."/>
            <person name="Yu X."/>
            <person name="Hao Y."/>
            <person name="Huang J."/>
            <person name="Zhao X.W."/>
            <person name="Ke S."/>
            <person name="Chen Y.Y."/>
            <person name="Wu W.L."/>
            <person name="Hsu J.L."/>
            <person name="Lin Y.F."/>
            <person name="Huang M.D."/>
            <person name="Li C.Y."/>
            <person name="Huang L."/>
            <person name="Wang Z.W."/>
            <person name="Zhao X."/>
            <person name="Zhong W.Y."/>
            <person name="Peng D.H."/>
            <person name="Ahmad S."/>
            <person name="Lan S."/>
            <person name="Zhang J.S."/>
            <person name="Tsai W.C."/>
            <person name="Van de Peer Y."/>
            <person name="Liu Z.J."/>
        </authorList>
    </citation>
    <scope>NUCLEOTIDE SEQUENCE</scope>
    <source>
        <strain evidence="2">CP</strain>
    </source>
</reference>
<feature type="compositionally biased region" description="Basic and acidic residues" evidence="1">
    <location>
        <begin position="318"/>
        <end position="335"/>
    </location>
</feature>
<reference evidence="2" key="2">
    <citation type="submission" date="2023-06" db="EMBL/GenBank/DDBJ databases">
        <authorList>
            <person name="Ma L."/>
            <person name="Liu K.-W."/>
            <person name="Li Z."/>
            <person name="Hsiao Y.-Y."/>
            <person name="Qi Y."/>
            <person name="Fu T."/>
            <person name="Tang G."/>
            <person name="Zhang D."/>
            <person name="Sun W.-H."/>
            <person name="Liu D.-K."/>
            <person name="Li Y."/>
            <person name="Chen G.-Z."/>
            <person name="Liu X.-D."/>
            <person name="Liao X.-Y."/>
            <person name="Jiang Y.-T."/>
            <person name="Yu X."/>
            <person name="Hao Y."/>
            <person name="Huang J."/>
            <person name="Zhao X.-W."/>
            <person name="Ke S."/>
            <person name="Chen Y.-Y."/>
            <person name="Wu W.-L."/>
            <person name="Hsu J.-L."/>
            <person name="Lin Y.-F."/>
            <person name="Huang M.-D."/>
            <person name="Li C.-Y."/>
            <person name="Huang L."/>
            <person name="Wang Z.-W."/>
            <person name="Zhao X."/>
            <person name="Zhong W.-Y."/>
            <person name="Peng D.-H."/>
            <person name="Ahmad S."/>
            <person name="Lan S."/>
            <person name="Zhang J.-S."/>
            <person name="Tsai W.-C."/>
            <person name="Van De Peer Y."/>
            <person name="Liu Z.-J."/>
        </authorList>
    </citation>
    <scope>NUCLEOTIDE SEQUENCE</scope>
    <source>
        <strain evidence="2">CP</strain>
        <tissue evidence="2">Leaves</tissue>
    </source>
</reference>
<dbReference type="InterPro" id="IPR004252">
    <property type="entry name" value="Probable_transposase_24"/>
</dbReference>
<organism evidence="2 3">
    <name type="scientific">Acorus calamus</name>
    <name type="common">Sweet flag</name>
    <dbReference type="NCBI Taxonomy" id="4465"/>
    <lineage>
        <taxon>Eukaryota</taxon>
        <taxon>Viridiplantae</taxon>
        <taxon>Streptophyta</taxon>
        <taxon>Embryophyta</taxon>
        <taxon>Tracheophyta</taxon>
        <taxon>Spermatophyta</taxon>
        <taxon>Magnoliopsida</taxon>
        <taxon>Liliopsida</taxon>
        <taxon>Acoraceae</taxon>
        <taxon>Acorus</taxon>
    </lineage>
</organism>
<keyword evidence="3" id="KW-1185">Reference proteome</keyword>
<evidence type="ECO:0000313" key="2">
    <source>
        <dbReference type="EMBL" id="KAK1314046.1"/>
    </source>
</evidence>
<proteinExistence type="predicted"/>
<evidence type="ECO:0000256" key="1">
    <source>
        <dbReference type="SAM" id="MobiDB-lite"/>
    </source>
</evidence>
<dbReference type="Proteomes" id="UP001180020">
    <property type="component" value="Unassembled WGS sequence"/>
</dbReference>